<dbReference type="SUPFAM" id="SSF51658">
    <property type="entry name" value="Xylose isomerase-like"/>
    <property type="match status" value="1"/>
</dbReference>
<gene>
    <name evidence="1" type="ORF">VST7929_02676</name>
</gene>
<evidence type="ECO:0000313" key="2">
    <source>
        <dbReference type="Proteomes" id="UP000838672"/>
    </source>
</evidence>
<reference evidence="1" key="1">
    <citation type="submission" date="2021-11" db="EMBL/GenBank/DDBJ databases">
        <authorList>
            <person name="Rodrigo-Torres L."/>
            <person name="Arahal R. D."/>
            <person name="Lucena T."/>
        </authorList>
    </citation>
    <scope>NUCLEOTIDE SEQUENCE</scope>
    <source>
        <strain evidence="1">CECT 7929</strain>
    </source>
</reference>
<dbReference type="InterPro" id="IPR007801">
    <property type="entry name" value="MbnB/TglH/ChrH"/>
</dbReference>
<dbReference type="Proteomes" id="UP000838672">
    <property type="component" value="Unassembled WGS sequence"/>
</dbReference>
<keyword evidence="2" id="KW-1185">Reference proteome</keyword>
<dbReference type="InterPro" id="IPR036237">
    <property type="entry name" value="Xyl_isomerase-like_sf"/>
</dbReference>
<dbReference type="PANTHER" id="PTHR42194:SF1">
    <property type="entry name" value="UPF0276 PROTEIN HI_1600"/>
    <property type="match status" value="1"/>
</dbReference>
<sequence>MRLTPKDVGIGLRAPHLQHVLTTRPPVAWFEVHSENYFGGYNAQREMLQQIAKDYPISCHGIGLSLGSSDAINTKHLAQLRHLVDLINPVFVSDHLSWSSIDGEYFNDLLPIPYTLEALAIISDNIAQVQDTLGRPLLIENPSSYLAFSHSQMPEWEFLMQLQSRTQCRLLLDLNNVHVSAFNHQFDVSDYLSNIDPQVVDEIHLAGFCKKELEQGEIWIDTHSRPVSDEVWVLYQQWINQHGPCPTLIEWDMEIPAFAVLEQEVQRAKSHIAEMCL</sequence>
<comment type="caution">
    <text evidence="1">The sequence shown here is derived from an EMBL/GenBank/DDBJ whole genome shotgun (WGS) entry which is preliminary data.</text>
</comment>
<organism evidence="1 2">
    <name type="scientific">Vibrio stylophorae</name>
    <dbReference type="NCBI Taxonomy" id="659351"/>
    <lineage>
        <taxon>Bacteria</taxon>
        <taxon>Pseudomonadati</taxon>
        <taxon>Pseudomonadota</taxon>
        <taxon>Gammaproteobacteria</taxon>
        <taxon>Vibrionales</taxon>
        <taxon>Vibrionaceae</taxon>
        <taxon>Vibrio</taxon>
    </lineage>
</organism>
<dbReference type="RefSeq" id="WP_237467756.1">
    <property type="nucleotide sequence ID" value="NZ_CAKLDI010000001.1"/>
</dbReference>
<dbReference type="EMBL" id="CAKLDI010000001">
    <property type="protein sequence ID" value="CAH0534726.1"/>
    <property type="molecule type" value="Genomic_DNA"/>
</dbReference>
<evidence type="ECO:0000313" key="1">
    <source>
        <dbReference type="EMBL" id="CAH0534726.1"/>
    </source>
</evidence>
<accession>A0ABM8ZWK4</accession>
<name>A0ABM8ZWK4_9VIBR</name>
<dbReference type="Gene3D" id="3.20.20.150">
    <property type="entry name" value="Divalent-metal-dependent TIM barrel enzymes"/>
    <property type="match status" value="1"/>
</dbReference>
<dbReference type="NCBIfam" id="NF003818">
    <property type="entry name" value="PRK05409.1"/>
    <property type="match status" value="1"/>
</dbReference>
<protein>
    <submittedName>
        <fullName evidence="1">Uncharacterized protein</fullName>
    </submittedName>
</protein>
<dbReference type="Pfam" id="PF05114">
    <property type="entry name" value="MbnB_TglH_ChrH"/>
    <property type="match status" value="1"/>
</dbReference>
<proteinExistence type="predicted"/>
<dbReference type="PANTHER" id="PTHR42194">
    <property type="entry name" value="UPF0276 PROTEIN HI_1600"/>
    <property type="match status" value="1"/>
</dbReference>